<dbReference type="Pfam" id="PF20901">
    <property type="entry name" value="Sf6_terminase"/>
    <property type="match status" value="1"/>
</dbReference>
<dbReference type="Gene3D" id="1.10.10.60">
    <property type="entry name" value="Homeodomain-like"/>
    <property type="match status" value="1"/>
</dbReference>
<protein>
    <submittedName>
        <fullName evidence="1">Uncharacterized protein</fullName>
    </submittedName>
</protein>
<evidence type="ECO:0000313" key="1">
    <source>
        <dbReference type="EMBL" id="RPD37177.1"/>
    </source>
</evidence>
<dbReference type="EMBL" id="PKRU02000021">
    <property type="protein sequence ID" value="RPD37177.1"/>
    <property type="molecule type" value="Genomic_DNA"/>
</dbReference>
<dbReference type="AlphaFoldDB" id="A0A424FM14"/>
<organism evidence="1 2">
    <name type="scientific">Candidatus Liberibacter solanacearum</name>
    <dbReference type="NCBI Taxonomy" id="556287"/>
    <lineage>
        <taxon>Bacteria</taxon>
        <taxon>Pseudomonadati</taxon>
        <taxon>Pseudomonadota</taxon>
        <taxon>Alphaproteobacteria</taxon>
        <taxon>Hyphomicrobiales</taxon>
        <taxon>Rhizobiaceae</taxon>
        <taxon>Liberibacter</taxon>
    </lineage>
</organism>
<reference evidence="1 2" key="1">
    <citation type="submission" date="2018-11" db="EMBL/GenBank/DDBJ databases">
        <title>Genome Analysis of Haplotype D of Candidatus Liberibacter Solanacearum.</title>
        <authorList>
            <person name="Katsir L."/>
            <person name="Ruan Z."/>
            <person name="Santos Garcia D."/>
            <person name="Piasezky A."/>
            <person name="Jiang J."/>
            <person name="Sela N."/>
            <person name="Freilich S."/>
            <person name="Bahar O."/>
        </authorList>
    </citation>
    <scope>NUCLEOTIDE SEQUENCE [LARGE SCALE GENOMIC DNA]</scope>
    <source>
        <strain evidence="2">haplotype D1</strain>
    </source>
</reference>
<comment type="caution">
    <text evidence="1">The sequence shown here is derived from an EMBL/GenBank/DDBJ whole genome shotgun (WGS) entry which is preliminary data.</text>
</comment>
<gene>
    <name evidence="1" type="ORF">C0030_003670</name>
</gene>
<accession>A0A424FM14</accession>
<dbReference type="InterPro" id="IPR048683">
    <property type="entry name" value="Sf6_terminase"/>
</dbReference>
<dbReference type="RefSeq" id="WP_103847251.1">
    <property type="nucleotide sequence ID" value="NZ_PKRU02000021.1"/>
</dbReference>
<name>A0A424FM14_9HYPH</name>
<sequence>METPKTKKKLKPAVKYSAELAKKIIDAVAGGLPLSHVLKAPNIPTNIAFFDWLKKYPELQTQYDEARKCRLELMIEEVTNESGPTEHELANPVFFPRCEIVSKRVFCFLRSVSTVRSTAIM</sequence>
<proteinExistence type="predicted"/>
<evidence type="ECO:0000313" key="2">
    <source>
        <dbReference type="Proteomes" id="UP000236895"/>
    </source>
</evidence>
<dbReference type="Proteomes" id="UP000236895">
    <property type="component" value="Unassembled WGS sequence"/>
</dbReference>